<reference evidence="3 4" key="1">
    <citation type="submission" date="2009-12" db="EMBL/GenBank/DDBJ databases">
        <title>The Genome Sequence of Anolis carolinensis (Green Anole Lizard).</title>
        <authorList>
            <consortium name="The Genome Sequencing Platform"/>
            <person name="Di Palma F."/>
            <person name="Alfoldi J."/>
            <person name="Heiman D."/>
            <person name="Young S."/>
            <person name="Grabherr M."/>
            <person name="Johnson J."/>
            <person name="Lander E.S."/>
            <person name="Lindblad-Toh K."/>
        </authorList>
    </citation>
    <scope>NUCLEOTIDE SEQUENCE [LARGE SCALE GENOMIC DNA]</scope>
    <source>
        <strain evidence="3 4">JBL SC #1</strain>
    </source>
</reference>
<dbReference type="Proteomes" id="UP000001646">
    <property type="component" value="Chromosome 6"/>
</dbReference>
<sequence>MSQSKRSNASVGGIPVRGLFNREMGPLQRQLQQGEYSLLRFAPMLENEFLQINKRGDVADVHNERQTVTIALACTNPNFPGPNVLLLARRVLSPEEQPPKMKTLQNRRAPVKKFELTRLLPLTFVNISVHNAEKEQLRFKLASGRNFYLQLCHQLGVQEDVFKLWVKVINMLQPPSASRLELQGKIKDPGRPGNPPPQKPKVSLWEASLVFPHGAGSDSGSIITGYGDVTVNRPCASCKCHRVQLSRMVPGSRNMPLLSPPVH</sequence>
<reference evidence="3" key="3">
    <citation type="submission" date="2025-09" db="UniProtKB">
        <authorList>
            <consortium name="Ensembl"/>
        </authorList>
    </citation>
    <scope>IDENTIFICATION</scope>
</reference>
<evidence type="ECO:0000259" key="2">
    <source>
        <dbReference type="Pfam" id="PF12480"/>
    </source>
</evidence>
<accession>G1KUH9</accession>
<dbReference type="InterPro" id="IPR022168">
    <property type="entry name" value="GARIL-like_Rab2B-bd"/>
</dbReference>
<proteinExistence type="inferred from homology"/>
<evidence type="ECO:0000256" key="1">
    <source>
        <dbReference type="ARBA" id="ARBA00038379"/>
    </source>
</evidence>
<dbReference type="Ensembl" id="ENSACAT00000017980.3">
    <property type="protein sequence ID" value="ENSACAP00000017634.3"/>
    <property type="gene ID" value="ENSACAG00000017908.3"/>
</dbReference>
<dbReference type="InParanoid" id="G1KUH9"/>
<dbReference type="eggNOG" id="ENOG502S0XQ">
    <property type="taxonomic scope" value="Eukaryota"/>
</dbReference>
<dbReference type="Pfam" id="PF12480">
    <property type="entry name" value="GARIL_Rab2_bd"/>
    <property type="match status" value="1"/>
</dbReference>
<dbReference type="HOGENOM" id="CLU_100265_2_0_1"/>
<feature type="domain" description="Golgi associated RAB2 interactor protein-like Rab2B-binding" evidence="2">
    <location>
        <begin position="113"/>
        <end position="177"/>
    </location>
</feature>
<evidence type="ECO:0000313" key="4">
    <source>
        <dbReference type="Proteomes" id="UP000001646"/>
    </source>
</evidence>
<dbReference type="Bgee" id="ENSACAG00000017908">
    <property type="expression patterns" value="Expressed in brain and 1 other cell type or tissue"/>
</dbReference>
<comment type="similarity">
    <text evidence="1">Belongs to the GARIN family.</text>
</comment>
<keyword evidence="4" id="KW-1185">Reference proteome</keyword>
<name>G1KUH9_ANOCA</name>
<protein>
    <recommendedName>
        <fullName evidence="2">Golgi associated RAB2 interactor protein-like Rab2B-binding domain-containing protein</fullName>
    </recommendedName>
</protein>
<dbReference type="AlphaFoldDB" id="G1KUH9"/>
<dbReference type="ExpressionAtlas" id="G1KUH9">
    <property type="expression patterns" value="baseline"/>
</dbReference>
<evidence type="ECO:0000313" key="3">
    <source>
        <dbReference type="Ensembl" id="ENSACAP00000017634.3"/>
    </source>
</evidence>
<dbReference type="STRING" id="28377.ENSACAP00000017634"/>
<dbReference type="GeneTree" id="ENSGT00940000162770"/>
<dbReference type="PANTHER" id="PTHR22574">
    <property type="match status" value="1"/>
</dbReference>
<organism evidence="3 4">
    <name type="scientific">Anolis carolinensis</name>
    <name type="common">Green anole</name>
    <name type="synonym">American chameleon</name>
    <dbReference type="NCBI Taxonomy" id="28377"/>
    <lineage>
        <taxon>Eukaryota</taxon>
        <taxon>Metazoa</taxon>
        <taxon>Chordata</taxon>
        <taxon>Craniata</taxon>
        <taxon>Vertebrata</taxon>
        <taxon>Euteleostomi</taxon>
        <taxon>Lepidosauria</taxon>
        <taxon>Squamata</taxon>
        <taxon>Bifurcata</taxon>
        <taxon>Unidentata</taxon>
        <taxon>Episquamata</taxon>
        <taxon>Toxicofera</taxon>
        <taxon>Iguania</taxon>
        <taxon>Dactyloidae</taxon>
        <taxon>Anolis</taxon>
    </lineage>
</organism>
<dbReference type="PANTHER" id="PTHR22574:SF2">
    <property type="entry name" value="GOLGI-ASSOCIATED RAB2 INTERACTOR PROTEIN 3"/>
    <property type="match status" value="1"/>
</dbReference>
<reference evidence="3" key="2">
    <citation type="submission" date="2025-08" db="UniProtKB">
        <authorList>
            <consortium name="Ensembl"/>
        </authorList>
    </citation>
    <scope>IDENTIFICATION</scope>
</reference>